<dbReference type="InterPro" id="IPR000795">
    <property type="entry name" value="T_Tr_GTP-bd_dom"/>
</dbReference>
<dbReference type="CDD" id="cd15491">
    <property type="entry name" value="selB_III"/>
    <property type="match status" value="1"/>
</dbReference>
<keyword evidence="4" id="KW-0547">Nucleotide-binding</keyword>
<evidence type="ECO:0000256" key="8">
    <source>
        <dbReference type="ARBA" id="ARBA00031615"/>
    </source>
</evidence>
<dbReference type="CDD" id="cd03696">
    <property type="entry name" value="SelB_II"/>
    <property type="match status" value="1"/>
</dbReference>
<dbReference type="GO" id="GO:0003746">
    <property type="term" value="F:translation elongation factor activity"/>
    <property type="evidence" value="ECO:0007669"/>
    <property type="project" value="UniProtKB-KW"/>
</dbReference>
<dbReference type="GO" id="GO:0005525">
    <property type="term" value="F:GTP binding"/>
    <property type="evidence" value="ECO:0007669"/>
    <property type="project" value="UniProtKB-KW"/>
</dbReference>
<evidence type="ECO:0000256" key="6">
    <source>
        <dbReference type="ARBA" id="ARBA00023134"/>
    </source>
</evidence>
<name>A0A4R2LWJ9_RUBGE</name>
<keyword evidence="10" id="KW-0251">Elongation factor</keyword>
<comment type="subcellular location">
    <subcellularLocation>
        <location evidence="1">Cytoplasm</location>
    </subcellularLocation>
</comment>
<dbReference type="InterPro" id="IPR057335">
    <property type="entry name" value="Beta-barrel_SelB"/>
</dbReference>
<dbReference type="SUPFAM" id="SSF46785">
    <property type="entry name" value="Winged helix' DNA-binding domain"/>
    <property type="match status" value="3"/>
</dbReference>
<dbReference type="GO" id="GO:0003723">
    <property type="term" value="F:RNA binding"/>
    <property type="evidence" value="ECO:0007669"/>
    <property type="project" value="InterPro"/>
</dbReference>
<accession>A0A4R2LWJ9</accession>
<dbReference type="PANTHER" id="PTHR43721:SF22">
    <property type="entry name" value="ELONGATION FACTOR TU, MITOCHONDRIAL"/>
    <property type="match status" value="1"/>
</dbReference>
<dbReference type="AlphaFoldDB" id="A0A4R2LWJ9"/>
<evidence type="ECO:0000256" key="2">
    <source>
        <dbReference type="ARBA" id="ARBA00015953"/>
    </source>
</evidence>
<dbReference type="InterPro" id="IPR031157">
    <property type="entry name" value="G_TR_CS"/>
</dbReference>
<dbReference type="GO" id="GO:0003924">
    <property type="term" value="F:GTPase activity"/>
    <property type="evidence" value="ECO:0007669"/>
    <property type="project" value="InterPro"/>
</dbReference>
<dbReference type="OrthoDB" id="9803139at2"/>
<dbReference type="RefSeq" id="WP_132649565.1">
    <property type="nucleotide sequence ID" value="NZ_CP181386.1"/>
</dbReference>
<dbReference type="GO" id="GO:0001514">
    <property type="term" value="P:selenocysteine incorporation"/>
    <property type="evidence" value="ECO:0007669"/>
    <property type="project" value="InterPro"/>
</dbReference>
<dbReference type="GeneID" id="99686485"/>
<reference evidence="10 11" key="1">
    <citation type="submission" date="2019-03" db="EMBL/GenBank/DDBJ databases">
        <title>Genomic Encyclopedia of Type Strains, Phase IV (KMG-IV): sequencing the most valuable type-strain genomes for metagenomic binning, comparative biology and taxonomic classification.</title>
        <authorList>
            <person name="Goeker M."/>
        </authorList>
    </citation>
    <scope>NUCLEOTIDE SEQUENCE [LARGE SCALE GENOMIC DNA]</scope>
    <source>
        <strain evidence="10 11">DSM 1709</strain>
    </source>
</reference>
<dbReference type="InterPro" id="IPR004535">
    <property type="entry name" value="Transl_elong_SelB"/>
</dbReference>
<sequence length="645" mass="68612">MIVGTAGHIDHGKTALVRALTGVATDRLKEERERGISIELGYAYAPLADGTVLGIVDVPGHERFVRTMVAGAVGIDHALLVVAADDGVMPQTREHLAILDLLGVHHGSVALNKADRVPPARRDEVRAEITALLAGSPLAGAPVFETVATADADPGVAALRAHLEAVAHERSERRADGGFRLAVDRIFTLAGQGTAVTGTVFAGRVRVGDTLQHSASGQAVRVRSIHAQNRPADEGRAGQRCALVLAGIERETLQRGDWIAAPATLVRSERLDARIRLLPDAPALAHWAPVHVHLGTSHHVAHLVPLDAQPPAAGASARVQLVFETPVWALPGDRLILRNAQASRTIGGGRVVDLWAPERRRRSAERLTWLDALEAAQAEATPEAAARLLALAPAGLASSRLALLLGHDTAPADAVAVALPAGDALLVAPPVWQRWRERVVAVLGDFHQRSPDEPGLNAARLRRIVQPGAADAGHDALWPALLESMLADGTLARQGSWLHLPGHAVNLSAAEQVLAERLLPRLADGGADPPWVRDLAAATGAPEDQVRTVLRKLARRGELQQVVKDLFYPEATVTKLLTLLDDLSAAAPRGEVGAAEFRDACGLGRKRAIQVLEHFDRVGYTRRVRDRRVLREHPAGPAPASGARP</sequence>
<keyword evidence="3" id="KW-0963">Cytoplasm</keyword>
<protein>
    <recommendedName>
        <fullName evidence="2">Selenocysteine-specific elongation factor</fullName>
    </recommendedName>
    <alternativeName>
        <fullName evidence="8">SelB translation factor</fullName>
    </alternativeName>
</protein>
<feature type="domain" description="Tr-type G" evidence="9">
    <location>
        <begin position="1"/>
        <end position="172"/>
    </location>
</feature>
<dbReference type="Pfam" id="PF00009">
    <property type="entry name" value="GTP_EFTU"/>
    <property type="match status" value="1"/>
</dbReference>
<dbReference type="Gene3D" id="2.40.30.10">
    <property type="entry name" value="Translation factors"/>
    <property type="match status" value="1"/>
</dbReference>
<dbReference type="InterPro" id="IPR009001">
    <property type="entry name" value="Transl_elong_EF1A/Init_IF2_C"/>
</dbReference>
<keyword evidence="5" id="KW-0648">Protein biosynthesis</keyword>
<evidence type="ECO:0000256" key="4">
    <source>
        <dbReference type="ARBA" id="ARBA00022741"/>
    </source>
</evidence>
<dbReference type="InterPro" id="IPR050055">
    <property type="entry name" value="EF-Tu_GTPase"/>
</dbReference>
<dbReference type="InterPro" id="IPR036388">
    <property type="entry name" value="WH-like_DNA-bd_sf"/>
</dbReference>
<dbReference type="CDD" id="cd04171">
    <property type="entry name" value="SelB"/>
    <property type="match status" value="1"/>
</dbReference>
<dbReference type="Pfam" id="PF09107">
    <property type="entry name" value="WHD_3rd_SelB"/>
    <property type="match status" value="1"/>
</dbReference>
<dbReference type="EMBL" id="SLXD01000019">
    <property type="protein sequence ID" value="TCO98020.1"/>
    <property type="molecule type" value="Genomic_DNA"/>
</dbReference>
<dbReference type="SUPFAM" id="SSF52540">
    <property type="entry name" value="P-loop containing nucleoside triphosphate hydrolases"/>
    <property type="match status" value="1"/>
</dbReference>
<comment type="function">
    <text evidence="7">Translation factor necessary for the incorporation of selenocysteine into proteins. It probably replaces EF-Tu for the insertion of selenocysteine directed by the UGA codon. SelB binds GTP and GDP.</text>
</comment>
<dbReference type="PRINTS" id="PR00315">
    <property type="entry name" value="ELONGATNFCT"/>
</dbReference>
<dbReference type="PROSITE" id="PS00301">
    <property type="entry name" value="G_TR_1"/>
    <property type="match status" value="1"/>
</dbReference>
<evidence type="ECO:0000313" key="10">
    <source>
        <dbReference type="EMBL" id="TCO98020.1"/>
    </source>
</evidence>
<dbReference type="InterPro" id="IPR027417">
    <property type="entry name" value="P-loop_NTPase"/>
</dbReference>
<dbReference type="InterPro" id="IPR009000">
    <property type="entry name" value="Transl_B-barrel_sf"/>
</dbReference>
<dbReference type="InterPro" id="IPR048931">
    <property type="entry name" value="WHD_2nd_SelB_bact"/>
</dbReference>
<evidence type="ECO:0000256" key="7">
    <source>
        <dbReference type="ARBA" id="ARBA00025526"/>
    </source>
</evidence>
<dbReference type="InterPro" id="IPR036390">
    <property type="entry name" value="WH_DNA-bd_sf"/>
</dbReference>
<dbReference type="Proteomes" id="UP000295106">
    <property type="component" value="Unassembled WGS sequence"/>
</dbReference>
<evidence type="ECO:0000256" key="3">
    <source>
        <dbReference type="ARBA" id="ARBA00022490"/>
    </source>
</evidence>
<gene>
    <name evidence="10" type="ORF">EV684_11950</name>
</gene>
<dbReference type="NCBIfam" id="TIGR00475">
    <property type="entry name" value="selB"/>
    <property type="match status" value="1"/>
</dbReference>
<dbReference type="InterPro" id="IPR015190">
    <property type="entry name" value="Elong_fac_SelB-wing-hlx_typ-2"/>
</dbReference>
<comment type="caution">
    <text evidence="10">The sequence shown here is derived from an EMBL/GenBank/DDBJ whole genome shotgun (WGS) entry which is preliminary data.</text>
</comment>
<evidence type="ECO:0000256" key="5">
    <source>
        <dbReference type="ARBA" id="ARBA00022917"/>
    </source>
</evidence>
<dbReference type="PANTHER" id="PTHR43721">
    <property type="entry name" value="ELONGATION FACTOR TU-RELATED"/>
    <property type="match status" value="1"/>
</dbReference>
<dbReference type="Gene3D" id="1.10.10.10">
    <property type="entry name" value="Winged helix-like DNA-binding domain superfamily/Winged helix DNA-binding domain"/>
    <property type="match status" value="3"/>
</dbReference>
<dbReference type="Pfam" id="PF09106">
    <property type="entry name" value="WHD_2nd_SelB"/>
    <property type="match status" value="1"/>
</dbReference>
<dbReference type="Pfam" id="PF21214">
    <property type="entry name" value="WHD_2nd_SelB_bact"/>
    <property type="match status" value="1"/>
</dbReference>
<keyword evidence="6" id="KW-0342">GTP-binding</keyword>
<organism evidence="10 11">
    <name type="scientific">Rubrivivax gelatinosus</name>
    <name type="common">Rhodocyclus gelatinosus</name>
    <name type="synonym">Rhodopseudomonas gelatinosa</name>
    <dbReference type="NCBI Taxonomy" id="28068"/>
    <lineage>
        <taxon>Bacteria</taxon>
        <taxon>Pseudomonadati</taxon>
        <taxon>Pseudomonadota</taxon>
        <taxon>Betaproteobacteria</taxon>
        <taxon>Burkholderiales</taxon>
        <taxon>Sphaerotilaceae</taxon>
        <taxon>Rubrivivax</taxon>
    </lineage>
</organism>
<dbReference type="Gene3D" id="3.40.50.300">
    <property type="entry name" value="P-loop containing nucleotide triphosphate hydrolases"/>
    <property type="match status" value="1"/>
</dbReference>
<dbReference type="SUPFAM" id="SSF50447">
    <property type="entry name" value="Translation proteins"/>
    <property type="match status" value="1"/>
</dbReference>
<proteinExistence type="predicted"/>
<dbReference type="InterPro" id="IPR015191">
    <property type="entry name" value="SelB_WHD4"/>
</dbReference>
<dbReference type="SUPFAM" id="SSF50465">
    <property type="entry name" value="EF-Tu/eEF-1alpha/eIF2-gamma C-terminal domain"/>
    <property type="match status" value="1"/>
</dbReference>
<dbReference type="InterPro" id="IPR004161">
    <property type="entry name" value="EFTu-like_2"/>
</dbReference>
<dbReference type="GO" id="GO:0005737">
    <property type="term" value="C:cytoplasm"/>
    <property type="evidence" value="ECO:0007669"/>
    <property type="project" value="UniProtKB-SubCell"/>
</dbReference>
<dbReference type="Pfam" id="PF03144">
    <property type="entry name" value="GTP_EFTU_D2"/>
    <property type="match status" value="1"/>
</dbReference>
<evidence type="ECO:0000313" key="11">
    <source>
        <dbReference type="Proteomes" id="UP000295106"/>
    </source>
</evidence>
<dbReference type="Pfam" id="PF25461">
    <property type="entry name" value="Beta-barrel_SelB"/>
    <property type="match status" value="1"/>
</dbReference>
<evidence type="ECO:0000259" key="9">
    <source>
        <dbReference type="PROSITE" id="PS51722"/>
    </source>
</evidence>
<dbReference type="PROSITE" id="PS51722">
    <property type="entry name" value="G_TR_2"/>
    <property type="match status" value="1"/>
</dbReference>
<evidence type="ECO:0000256" key="1">
    <source>
        <dbReference type="ARBA" id="ARBA00004496"/>
    </source>
</evidence>